<evidence type="ECO:0000313" key="10">
    <source>
        <dbReference type="Proteomes" id="UP000245412"/>
    </source>
</evidence>
<dbReference type="SMART" id="SM00382">
    <property type="entry name" value="AAA"/>
    <property type="match status" value="1"/>
</dbReference>
<keyword evidence="4 9" id="KW-0067">ATP-binding</keyword>
<evidence type="ECO:0000259" key="8">
    <source>
        <dbReference type="PROSITE" id="PS50893"/>
    </source>
</evidence>
<feature type="transmembrane region" description="Helical" evidence="7">
    <location>
        <begin position="61"/>
        <end position="83"/>
    </location>
</feature>
<dbReference type="Gene3D" id="1.20.1560.10">
    <property type="entry name" value="ABC transporter type 1, transmembrane domain"/>
    <property type="match status" value="1"/>
</dbReference>
<keyword evidence="10" id="KW-1185">Reference proteome</keyword>
<evidence type="ECO:0000256" key="7">
    <source>
        <dbReference type="SAM" id="Phobius"/>
    </source>
</evidence>
<keyword evidence="3" id="KW-0547">Nucleotide-binding</keyword>
<proteinExistence type="predicted"/>
<reference evidence="9 10" key="1">
    <citation type="submission" date="2018-05" db="EMBL/GenBank/DDBJ databases">
        <authorList>
            <person name="Goeker M."/>
            <person name="Huntemann M."/>
            <person name="Clum A."/>
            <person name="Pillay M."/>
            <person name="Palaniappan K."/>
            <person name="Varghese N."/>
            <person name="Mikhailova N."/>
            <person name="Stamatis D."/>
            <person name="Reddy T."/>
            <person name="Daum C."/>
            <person name="Shapiro N."/>
            <person name="Ivanova N."/>
            <person name="Kyrpides N."/>
            <person name="Woyke T."/>
        </authorList>
    </citation>
    <scope>NUCLEOTIDE SEQUENCE [LARGE SCALE GENOMIC DNA]</scope>
    <source>
        <strain evidence="9 10">DSM 26524</strain>
    </source>
</reference>
<name>A0AB73T8S4_9FIRM</name>
<dbReference type="SUPFAM" id="SSF52540">
    <property type="entry name" value="P-loop containing nucleoside triphosphate hydrolases"/>
    <property type="match status" value="1"/>
</dbReference>
<feature type="domain" description="ABC transporter" evidence="8">
    <location>
        <begin position="350"/>
        <end position="583"/>
    </location>
</feature>
<evidence type="ECO:0000256" key="6">
    <source>
        <dbReference type="ARBA" id="ARBA00023136"/>
    </source>
</evidence>
<protein>
    <submittedName>
        <fullName evidence="9">ATP-binding cassette subfamily B protein</fullName>
    </submittedName>
</protein>
<keyword evidence="2 7" id="KW-0812">Transmembrane</keyword>
<dbReference type="InterPro" id="IPR003593">
    <property type="entry name" value="AAA+_ATPase"/>
</dbReference>
<dbReference type="PROSITE" id="PS00211">
    <property type="entry name" value="ABC_TRANSPORTER_1"/>
    <property type="match status" value="1"/>
</dbReference>
<dbReference type="InterPro" id="IPR027417">
    <property type="entry name" value="P-loop_NTPase"/>
</dbReference>
<dbReference type="InterPro" id="IPR036640">
    <property type="entry name" value="ABC1_TM_sf"/>
</dbReference>
<evidence type="ECO:0000256" key="4">
    <source>
        <dbReference type="ARBA" id="ARBA00022840"/>
    </source>
</evidence>
<evidence type="ECO:0000313" key="9">
    <source>
        <dbReference type="EMBL" id="PWJ78254.1"/>
    </source>
</evidence>
<organism evidence="9 10">
    <name type="scientific">Murimonas intestini</name>
    <dbReference type="NCBI Taxonomy" id="1337051"/>
    <lineage>
        <taxon>Bacteria</taxon>
        <taxon>Bacillati</taxon>
        <taxon>Bacillota</taxon>
        <taxon>Clostridia</taxon>
        <taxon>Lachnospirales</taxon>
        <taxon>Lachnospiraceae</taxon>
        <taxon>Murimonas</taxon>
    </lineage>
</organism>
<dbReference type="Proteomes" id="UP000245412">
    <property type="component" value="Unassembled WGS sequence"/>
</dbReference>
<keyword evidence="6 7" id="KW-0472">Membrane</keyword>
<evidence type="ECO:0000256" key="3">
    <source>
        <dbReference type="ARBA" id="ARBA00022741"/>
    </source>
</evidence>
<gene>
    <name evidence="9" type="ORF">C7383_102390</name>
</gene>
<dbReference type="AlphaFoldDB" id="A0AB73T8S4"/>
<accession>A0AB73T8S4</accession>
<evidence type="ECO:0000256" key="1">
    <source>
        <dbReference type="ARBA" id="ARBA00004651"/>
    </source>
</evidence>
<evidence type="ECO:0000256" key="5">
    <source>
        <dbReference type="ARBA" id="ARBA00022989"/>
    </source>
</evidence>
<dbReference type="GO" id="GO:0005886">
    <property type="term" value="C:plasma membrane"/>
    <property type="evidence" value="ECO:0007669"/>
    <property type="project" value="UniProtKB-SubCell"/>
</dbReference>
<feature type="transmembrane region" description="Helical" evidence="7">
    <location>
        <begin position="28"/>
        <end position="49"/>
    </location>
</feature>
<sequence length="583" mass="66165">MSNNKNKYSFFTNIEYVLKNLWEYNKGYYSWGILSVLAFVGIPICSMMLQKYVVQGAIEHWEVIKIIQILSFFMIVWITMVILKHVSEIGFLHHQEMNRIRQLFAAEEVFLRCSYDKAEDSKNQIELEKVTDLLGTSNPRIEVNAMYNGIYEVAASVVGLIFFGIILGELNYLLVIIVAVSACIGGKIEQWALNKEFSIRMDAAGIDKKLGYFQRKLMRSSAGKDIRTYGCKRWLEMKLASVIQQKINSDNEKTKTNFLRDMGVSGIEVCQNAVVILWIVAGCISGSIQTADLLVYLIATMQLSDCVGKLIRSINQLQYADKDITEIRKFMDIREEETDCDEVFDAPVKIEFRHVCFQYPGSSKEILSDVNFTIKSGENIAIVGRNGAGKTTLIKLLCGFYPVTKGKILLDDQDIMEMKKGEIYRRISAIFQDLVFVPYSVRKNVIAGDKDNNSQRIKECLEKAQILDKFPDLDVFIDKRVHKGGIELSGGEKQKLAFARALYKRAGILILDEPTAALDPIAESGLYKNYNEVSKDKTTLFISHRLASTSFCDRILLLDKGRIAEEGTHDELLKKMGFILKCI</sequence>
<dbReference type="GO" id="GO:0034040">
    <property type="term" value="F:ATPase-coupled lipid transmembrane transporter activity"/>
    <property type="evidence" value="ECO:0007669"/>
    <property type="project" value="TreeGrafter"/>
</dbReference>
<dbReference type="InterPro" id="IPR017871">
    <property type="entry name" value="ABC_transporter-like_CS"/>
</dbReference>
<comment type="caution">
    <text evidence="9">The sequence shown here is derived from an EMBL/GenBank/DDBJ whole genome shotgun (WGS) entry which is preliminary data.</text>
</comment>
<dbReference type="Gene3D" id="3.40.50.300">
    <property type="entry name" value="P-loop containing nucleotide triphosphate hydrolases"/>
    <property type="match status" value="1"/>
</dbReference>
<dbReference type="RefSeq" id="WP_109625183.1">
    <property type="nucleotide sequence ID" value="NZ_JANKBI010000005.1"/>
</dbReference>
<dbReference type="CDD" id="cd03228">
    <property type="entry name" value="ABCC_MRP_Like"/>
    <property type="match status" value="1"/>
</dbReference>
<dbReference type="EMBL" id="QGGY01000002">
    <property type="protein sequence ID" value="PWJ78254.1"/>
    <property type="molecule type" value="Genomic_DNA"/>
</dbReference>
<dbReference type="PANTHER" id="PTHR24221">
    <property type="entry name" value="ATP-BINDING CASSETTE SUB-FAMILY B"/>
    <property type="match status" value="1"/>
</dbReference>
<comment type="subcellular location">
    <subcellularLocation>
        <location evidence="1">Cell membrane</location>
        <topology evidence="1">Multi-pass membrane protein</topology>
    </subcellularLocation>
</comment>
<dbReference type="PANTHER" id="PTHR24221:SF654">
    <property type="entry name" value="ATP-BINDING CASSETTE SUB-FAMILY B MEMBER 6"/>
    <property type="match status" value="1"/>
</dbReference>
<dbReference type="GO" id="GO:0016887">
    <property type="term" value="F:ATP hydrolysis activity"/>
    <property type="evidence" value="ECO:0007669"/>
    <property type="project" value="InterPro"/>
</dbReference>
<dbReference type="SUPFAM" id="SSF90123">
    <property type="entry name" value="ABC transporter transmembrane region"/>
    <property type="match status" value="1"/>
</dbReference>
<dbReference type="Pfam" id="PF00005">
    <property type="entry name" value="ABC_tran"/>
    <property type="match status" value="1"/>
</dbReference>
<dbReference type="PROSITE" id="PS50893">
    <property type="entry name" value="ABC_TRANSPORTER_2"/>
    <property type="match status" value="1"/>
</dbReference>
<dbReference type="InterPro" id="IPR039421">
    <property type="entry name" value="Type_1_exporter"/>
</dbReference>
<feature type="transmembrane region" description="Helical" evidence="7">
    <location>
        <begin position="153"/>
        <end position="180"/>
    </location>
</feature>
<dbReference type="GO" id="GO:0005524">
    <property type="term" value="F:ATP binding"/>
    <property type="evidence" value="ECO:0007669"/>
    <property type="project" value="UniProtKB-KW"/>
</dbReference>
<dbReference type="InterPro" id="IPR003439">
    <property type="entry name" value="ABC_transporter-like_ATP-bd"/>
</dbReference>
<keyword evidence="5 7" id="KW-1133">Transmembrane helix</keyword>
<evidence type="ECO:0000256" key="2">
    <source>
        <dbReference type="ARBA" id="ARBA00022692"/>
    </source>
</evidence>